<dbReference type="InterPro" id="IPR051886">
    <property type="entry name" value="Seed_Dev/Stress_Resp_Reg"/>
</dbReference>
<organism evidence="3 4">
    <name type="scientific">Tripterygium wilfordii</name>
    <name type="common">Thunder God vine</name>
    <dbReference type="NCBI Taxonomy" id="458696"/>
    <lineage>
        <taxon>Eukaryota</taxon>
        <taxon>Viridiplantae</taxon>
        <taxon>Streptophyta</taxon>
        <taxon>Embryophyta</taxon>
        <taxon>Tracheophyta</taxon>
        <taxon>Spermatophyta</taxon>
        <taxon>Magnoliopsida</taxon>
        <taxon>eudicotyledons</taxon>
        <taxon>Gunneridae</taxon>
        <taxon>Pentapetalae</taxon>
        <taxon>rosids</taxon>
        <taxon>fabids</taxon>
        <taxon>Celastrales</taxon>
        <taxon>Celastraceae</taxon>
        <taxon>Tripterygium</taxon>
    </lineage>
</organism>
<feature type="domain" description="DOG1" evidence="2">
    <location>
        <begin position="5"/>
        <end position="223"/>
    </location>
</feature>
<dbReference type="Pfam" id="PF14144">
    <property type="entry name" value="DOG1"/>
    <property type="match status" value="1"/>
</dbReference>
<dbReference type="GO" id="GO:0043565">
    <property type="term" value="F:sequence-specific DNA binding"/>
    <property type="evidence" value="ECO:0007669"/>
    <property type="project" value="InterPro"/>
</dbReference>
<sequence length="235" mass="27577">MPNPVQEFENYFNTWVQRQEKFLTQLQIAVSPENIHKIDEHRGLIRQVFDHYHNYYQEKSNASRDDVFLFLSLPWYSSFERSLLWFSEFKPSTLFALVKVSVRDSTEEQVRKLEGAKSETQREEREINESMAKLQERVATPPILDVARRFGRSVDAEVIESEEDLEGLKALMLTIIDDADLLRGSTVRKVSKILCPIQTLRWLLAAVEFQLRVRRWGQQRDGQIMTVDRNLQSTA</sequence>
<evidence type="ECO:0000313" key="4">
    <source>
        <dbReference type="Proteomes" id="UP000593562"/>
    </source>
</evidence>
<name>A0A7J7DK69_TRIWF</name>
<feature type="coiled-coil region" evidence="1">
    <location>
        <begin position="103"/>
        <end position="137"/>
    </location>
</feature>
<keyword evidence="1" id="KW-0175">Coiled coil</keyword>
<keyword evidence="4" id="KW-1185">Reference proteome</keyword>
<accession>A0A7J7DK69</accession>
<dbReference type="PANTHER" id="PTHR46354:SF1">
    <property type="entry name" value="PROTEIN RESPONSE TO ABA AND SALT 1-RELATED"/>
    <property type="match status" value="1"/>
</dbReference>
<dbReference type="InParanoid" id="A0A7J7DK69"/>
<reference evidence="3 4" key="1">
    <citation type="journal article" date="2020" name="Nat. Commun.">
        <title>Genome of Tripterygium wilfordii and identification of cytochrome P450 involved in triptolide biosynthesis.</title>
        <authorList>
            <person name="Tu L."/>
            <person name="Su P."/>
            <person name="Zhang Z."/>
            <person name="Gao L."/>
            <person name="Wang J."/>
            <person name="Hu T."/>
            <person name="Zhou J."/>
            <person name="Zhang Y."/>
            <person name="Zhao Y."/>
            <person name="Liu Y."/>
            <person name="Song Y."/>
            <person name="Tong Y."/>
            <person name="Lu Y."/>
            <person name="Yang J."/>
            <person name="Xu C."/>
            <person name="Jia M."/>
            <person name="Peters R.J."/>
            <person name="Huang L."/>
            <person name="Gao W."/>
        </authorList>
    </citation>
    <scope>NUCLEOTIDE SEQUENCE [LARGE SCALE GENOMIC DNA]</scope>
    <source>
        <strain evidence="4">cv. XIE 37</strain>
        <tissue evidence="3">Leaf</tissue>
    </source>
</reference>
<dbReference type="InterPro" id="IPR025422">
    <property type="entry name" value="TGA_domain"/>
</dbReference>
<dbReference type="OrthoDB" id="1889475at2759"/>
<evidence type="ECO:0000256" key="1">
    <source>
        <dbReference type="SAM" id="Coils"/>
    </source>
</evidence>
<gene>
    <name evidence="3" type="ORF">HS088_TW06G00934</name>
</gene>
<dbReference type="PROSITE" id="PS51806">
    <property type="entry name" value="DOG1"/>
    <property type="match status" value="1"/>
</dbReference>
<proteinExistence type="predicted"/>
<dbReference type="Proteomes" id="UP000593562">
    <property type="component" value="Unassembled WGS sequence"/>
</dbReference>
<dbReference type="EMBL" id="JAAARO010000006">
    <property type="protein sequence ID" value="KAF5746760.1"/>
    <property type="molecule type" value="Genomic_DNA"/>
</dbReference>
<dbReference type="AlphaFoldDB" id="A0A7J7DK69"/>
<dbReference type="PANTHER" id="PTHR46354">
    <property type="entry name" value="DOG1 DOMAIN-CONTAINING PROTEIN"/>
    <property type="match status" value="1"/>
</dbReference>
<evidence type="ECO:0000313" key="3">
    <source>
        <dbReference type="EMBL" id="KAF5746760.1"/>
    </source>
</evidence>
<dbReference type="GO" id="GO:0006351">
    <property type="term" value="P:DNA-templated transcription"/>
    <property type="evidence" value="ECO:0007669"/>
    <property type="project" value="InterPro"/>
</dbReference>
<comment type="caution">
    <text evidence="3">The sequence shown here is derived from an EMBL/GenBank/DDBJ whole genome shotgun (WGS) entry which is preliminary data.</text>
</comment>
<protein>
    <submittedName>
        <fullName evidence="3">Transcription factor TGA5-like</fullName>
    </submittedName>
</protein>
<evidence type="ECO:0000259" key="2">
    <source>
        <dbReference type="PROSITE" id="PS51806"/>
    </source>
</evidence>